<organism evidence="3 4">
    <name type="scientific">Blastococcus colisei</name>
    <dbReference type="NCBI Taxonomy" id="1564162"/>
    <lineage>
        <taxon>Bacteria</taxon>
        <taxon>Bacillati</taxon>
        <taxon>Actinomycetota</taxon>
        <taxon>Actinomycetes</taxon>
        <taxon>Geodermatophilales</taxon>
        <taxon>Geodermatophilaceae</taxon>
        <taxon>Blastococcus</taxon>
    </lineage>
</organism>
<protein>
    <submittedName>
        <fullName evidence="3">STAS domain-containing protein</fullName>
    </submittedName>
</protein>
<evidence type="ECO:0000313" key="3">
    <source>
        <dbReference type="EMBL" id="TQN43074.1"/>
    </source>
</evidence>
<dbReference type="SUPFAM" id="SSF52091">
    <property type="entry name" value="SpoIIaa-like"/>
    <property type="match status" value="1"/>
</dbReference>
<dbReference type="InterPro" id="IPR058548">
    <property type="entry name" value="MlaB-like_STAS"/>
</dbReference>
<dbReference type="Proteomes" id="UP000319865">
    <property type="component" value="Unassembled WGS sequence"/>
</dbReference>
<evidence type="ECO:0000259" key="2">
    <source>
        <dbReference type="PROSITE" id="PS50801"/>
    </source>
</evidence>
<feature type="compositionally biased region" description="Basic and acidic residues" evidence="1">
    <location>
        <begin position="11"/>
        <end position="33"/>
    </location>
</feature>
<comment type="caution">
    <text evidence="3">The sequence shown here is derived from an EMBL/GenBank/DDBJ whole genome shotgun (WGS) entry which is preliminary data.</text>
</comment>
<gene>
    <name evidence="3" type="ORF">FHU33_2497</name>
</gene>
<proteinExistence type="predicted"/>
<dbReference type="AlphaFoldDB" id="A0A543PG76"/>
<dbReference type="EMBL" id="VFQE01000001">
    <property type="protein sequence ID" value="TQN43074.1"/>
    <property type="molecule type" value="Genomic_DNA"/>
</dbReference>
<evidence type="ECO:0000256" key="1">
    <source>
        <dbReference type="SAM" id="MobiDB-lite"/>
    </source>
</evidence>
<evidence type="ECO:0000313" key="4">
    <source>
        <dbReference type="Proteomes" id="UP000319865"/>
    </source>
</evidence>
<dbReference type="Pfam" id="PF13466">
    <property type="entry name" value="STAS_2"/>
    <property type="match status" value="1"/>
</dbReference>
<dbReference type="RefSeq" id="WP_170182438.1">
    <property type="nucleotide sequence ID" value="NZ_VFQE01000001.1"/>
</dbReference>
<feature type="domain" description="STAS" evidence="2">
    <location>
        <begin position="51"/>
        <end position="123"/>
    </location>
</feature>
<sequence length="123" mass="13030">MTENRPFRNAPLRDRMWHGAPRRPDAGARDRGRTAAASGPFTQTVDGRLGIVRPGGRLTAQAGELLRETVEALHGSGHTRVRLDLGGLDGADDGGLDALCALQSSTAAPGRSLVVVRRVEPVD</sequence>
<dbReference type="InterPro" id="IPR036513">
    <property type="entry name" value="STAS_dom_sf"/>
</dbReference>
<dbReference type="Gene3D" id="3.30.750.24">
    <property type="entry name" value="STAS domain"/>
    <property type="match status" value="1"/>
</dbReference>
<name>A0A543PG76_9ACTN</name>
<accession>A0A543PG76</accession>
<dbReference type="PROSITE" id="PS50801">
    <property type="entry name" value="STAS"/>
    <property type="match status" value="1"/>
</dbReference>
<reference evidence="3 4" key="1">
    <citation type="submission" date="2019-06" db="EMBL/GenBank/DDBJ databases">
        <title>Sequencing the genomes of 1000 actinobacteria strains.</title>
        <authorList>
            <person name="Klenk H.-P."/>
        </authorList>
    </citation>
    <scope>NUCLEOTIDE SEQUENCE [LARGE SCALE GENOMIC DNA]</scope>
    <source>
        <strain evidence="3 4">DSM 46837</strain>
    </source>
</reference>
<dbReference type="InterPro" id="IPR002645">
    <property type="entry name" value="STAS_dom"/>
</dbReference>
<feature type="region of interest" description="Disordered" evidence="1">
    <location>
        <begin position="1"/>
        <end position="48"/>
    </location>
</feature>
<keyword evidence="4" id="KW-1185">Reference proteome</keyword>